<protein>
    <submittedName>
        <fullName evidence="1">Uncharacterized protein</fullName>
    </submittedName>
</protein>
<dbReference type="EMBL" id="CP088148">
    <property type="protein sequence ID" value="UTU55073.1"/>
    <property type="molecule type" value="Genomic_DNA"/>
</dbReference>
<reference evidence="1 2" key="1">
    <citation type="journal article" date="2022" name="Microbiol. Resour. Announc.">
        <title>Complete Genome Sequence of Mesorhizobium ciceri Strain R30, a Rhizobium Used as a Commercial Inoculant for Chickpea in Argentina.</title>
        <authorList>
            <person name="Foresto E."/>
            <person name="Revale S."/>
            <person name="Primo E."/>
            <person name="Nievas F."/>
            <person name="Carezzano E."/>
            <person name="Puente M."/>
            <person name="Alzari P."/>
            <person name="Mart M."/>
            <person name="Ben-Assaya M."/>
            <person name="Mornico D."/>
            <person name="Santoro M."/>
            <person name="Mart F."/>
            <person name="Giordano W."/>
            <person name="Bogino P."/>
        </authorList>
    </citation>
    <scope>NUCLEOTIDE SEQUENCE [LARGE SCALE GENOMIC DNA]</scope>
    <source>
        <strain evidence="1 2">R30</strain>
    </source>
</reference>
<name>A0AB38TK17_9HYPH</name>
<evidence type="ECO:0000313" key="2">
    <source>
        <dbReference type="Proteomes" id="UP001060070"/>
    </source>
</evidence>
<accession>A0AB38TK17</accession>
<keyword evidence="1" id="KW-0614">Plasmid</keyword>
<organism evidence="1 2">
    <name type="scientific">Mesorhizobium ciceri</name>
    <dbReference type="NCBI Taxonomy" id="39645"/>
    <lineage>
        <taxon>Bacteria</taxon>
        <taxon>Pseudomonadati</taxon>
        <taxon>Pseudomonadota</taxon>
        <taxon>Alphaproteobacteria</taxon>
        <taxon>Hyphomicrobiales</taxon>
        <taxon>Phyllobacteriaceae</taxon>
        <taxon>Mesorhizobium</taxon>
    </lineage>
</organism>
<dbReference type="RefSeq" id="WP_024504633.1">
    <property type="nucleotide sequence ID" value="NZ_CP088148.1"/>
</dbReference>
<geneLocation type="plasmid" evidence="1 2">
    <name>unnamed</name>
</geneLocation>
<gene>
    <name evidence="1" type="ORF">LRP29_32560</name>
</gene>
<dbReference type="AlphaFoldDB" id="A0AB38TK17"/>
<dbReference type="Proteomes" id="UP001060070">
    <property type="component" value="Plasmid unnamed"/>
</dbReference>
<sequence length="63" mass="6513">MVAVSALAKRIPAEMTKLLPAAGSVMDDLNEAFRVGSHSNTRTATCQAVSCPSALAVAIRLAK</sequence>
<keyword evidence="2" id="KW-1185">Reference proteome</keyword>
<evidence type="ECO:0000313" key="1">
    <source>
        <dbReference type="EMBL" id="UTU55073.1"/>
    </source>
</evidence>
<proteinExistence type="predicted"/>